<dbReference type="EMBL" id="QGTR01000001">
    <property type="protein sequence ID" value="PWW04087.1"/>
    <property type="molecule type" value="Genomic_DNA"/>
</dbReference>
<organism evidence="1 2">
    <name type="scientific">Hoeflea marina</name>
    <dbReference type="NCBI Taxonomy" id="274592"/>
    <lineage>
        <taxon>Bacteria</taxon>
        <taxon>Pseudomonadati</taxon>
        <taxon>Pseudomonadota</taxon>
        <taxon>Alphaproteobacteria</taxon>
        <taxon>Hyphomicrobiales</taxon>
        <taxon>Rhizobiaceae</taxon>
        <taxon>Hoeflea</taxon>
    </lineage>
</organism>
<evidence type="ECO:0000313" key="1">
    <source>
        <dbReference type="EMBL" id="PWW04087.1"/>
    </source>
</evidence>
<reference evidence="1 2" key="1">
    <citation type="submission" date="2018-05" db="EMBL/GenBank/DDBJ databases">
        <title>Genomic Encyclopedia of Type Strains, Phase IV (KMG-IV): sequencing the most valuable type-strain genomes for metagenomic binning, comparative biology and taxonomic classification.</title>
        <authorList>
            <person name="Goeker M."/>
        </authorList>
    </citation>
    <scope>NUCLEOTIDE SEQUENCE [LARGE SCALE GENOMIC DNA]</scope>
    <source>
        <strain evidence="1 2">DSM 16791</strain>
    </source>
</reference>
<dbReference type="Proteomes" id="UP000246352">
    <property type="component" value="Unassembled WGS sequence"/>
</dbReference>
<protein>
    <recommendedName>
        <fullName evidence="3">Thioredoxin-like protein</fullName>
    </recommendedName>
</protein>
<dbReference type="InterPro" id="IPR036249">
    <property type="entry name" value="Thioredoxin-like_sf"/>
</dbReference>
<comment type="caution">
    <text evidence="1">The sequence shown here is derived from an EMBL/GenBank/DDBJ whole genome shotgun (WGS) entry which is preliminary data.</text>
</comment>
<dbReference type="Gene3D" id="3.40.30.10">
    <property type="entry name" value="Glutaredoxin"/>
    <property type="match status" value="1"/>
</dbReference>
<dbReference type="RefSeq" id="WP_425351128.1">
    <property type="nucleotide sequence ID" value="NZ_QGTR01000001.1"/>
</dbReference>
<name>A0A317PT38_9HYPH</name>
<gene>
    <name evidence="1" type="ORF">DFR52_101777</name>
</gene>
<evidence type="ECO:0008006" key="3">
    <source>
        <dbReference type="Google" id="ProtNLM"/>
    </source>
</evidence>
<proteinExistence type="predicted"/>
<keyword evidence="2" id="KW-1185">Reference proteome</keyword>
<sequence length="165" mass="18616">MISLKRPILGDAIPLVKYAKHDMYCNDYFGNPQEGYTIRMTRLTLMAAVMAWTLMSAPARAAELVMFEQAGCVWCARFNAEIAPAYARTDEGQRAPLRRVDIHAPIPADLAAIPIERFTPSFVLVEDGKEYGRIRGYPGDEFFWFRLDELLSALPKSVRPSVSRS</sequence>
<dbReference type="SUPFAM" id="SSF52833">
    <property type="entry name" value="Thioredoxin-like"/>
    <property type="match status" value="1"/>
</dbReference>
<accession>A0A317PT38</accession>
<dbReference type="AlphaFoldDB" id="A0A317PT38"/>
<evidence type="ECO:0000313" key="2">
    <source>
        <dbReference type="Proteomes" id="UP000246352"/>
    </source>
</evidence>